<gene>
    <name evidence="3" type="ORF">APC1503_2128</name>
    <name evidence="4" type="ORF">DWV59_09445</name>
    <name evidence="2" type="ORF">GBC45_08980</name>
</gene>
<sequence length="60" mass="6962">MKNNWFCPNCGQPMEAQRHVDNPTGRITWTIGCLNPKHFHTRGYMNAAIAEIQLEKLLHQ</sequence>
<dbReference type="RefSeq" id="WP_007058115.1">
    <property type="nucleotide sequence ID" value="NZ_CP065396.1"/>
</dbReference>
<dbReference type="Proteomes" id="UP000232654">
    <property type="component" value="Unassembled WGS sequence"/>
</dbReference>
<dbReference type="EMBL" id="QSAR01000012">
    <property type="protein sequence ID" value="RGW63481.1"/>
    <property type="molecule type" value="Genomic_DNA"/>
</dbReference>
<dbReference type="PROSITE" id="PS00202">
    <property type="entry name" value="RUBREDOXIN"/>
    <property type="match status" value="1"/>
</dbReference>
<comment type="caution">
    <text evidence="2">The sequence shown here is derived from an EMBL/GenBank/DDBJ whole genome shotgun (WGS) entry which is preliminary data.</text>
</comment>
<dbReference type="Proteomes" id="UP000265775">
    <property type="component" value="Unassembled WGS sequence"/>
</dbReference>
<name>A0A2N0T4J4_BIFLN</name>
<evidence type="ECO:0000313" key="6">
    <source>
        <dbReference type="Proteomes" id="UP000265775"/>
    </source>
</evidence>
<evidence type="ECO:0000313" key="2">
    <source>
        <dbReference type="EMBL" id="KAB7202489.1"/>
    </source>
</evidence>
<reference evidence="3 5" key="1">
    <citation type="submission" date="2017-12" db="EMBL/GenBank/DDBJ databases">
        <title>Bifidobacterium longum APC/DPC strains.</title>
        <authorList>
            <person name="Arboleya S."/>
        </authorList>
    </citation>
    <scope>NUCLEOTIDE SEQUENCE [LARGE SCALE GENOMIC DNA]</scope>
    <source>
        <strain evidence="3 5">APC1503</strain>
    </source>
</reference>
<accession>A0A2N0T4J4</accession>
<evidence type="ECO:0000256" key="1">
    <source>
        <dbReference type="ARBA" id="ARBA00022723"/>
    </source>
</evidence>
<organism evidence="2 7">
    <name type="scientific">Bifidobacterium longum</name>
    <dbReference type="NCBI Taxonomy" id="216816"/>
    <lineage>
        <taxon>Bacteria</taxon>
        <taxon>Bacillati</taxon>
        <taxon>Actinomycetota</taxon>
        <taxon>Actinomycetes</taxon>
        <taxon>Bifidobacteriales</taxon>
        <taxon>Bifidobacteriaceae</taxon>
        <taxon>Bifidobacterium</taxon>
    </lineage>
</organism>
<proteinExistence type="predicted"/>
<dbReference type="InterPro" id="IPR018527">
    <property type="entry name" value="Rubredoxin_Fe_BS"/>
</dbReference>
<protein>
    <submittedName>
        <fullName evidence="2">Uncharacterized protein</fullName>
    </submittedName>
</protein>
<dbReference type="AlphaFoldDB" id="A0A2N0T4J4"/>
<dbReference type="EMBL" id="WDUB01000015">
    <property type="protein sequence ID" value="KAB7202489.1"/>
    <property type="molecule type" value="Genomic_DNA"/>
</dbReference>
<evidence type="ECO:0000313" key="5">
    <source>
        <dbReference type="Proteomes" id="UP000232654"/>
    </source>
</evidence>
<evidence type="ECO:0000313" key="7">
    <source>
        <dbReference type="Proteomes" id="UP000476628"/>
    </source>
</evidence>
<dbReference type="GO" id="GO:0046872">
    <property type="term" value="F:metal ion binding"/>
    <property type="evidence" value="ECO:0007669"/>
    <property type="project" value="UniProtKB-KW"/>
</dbReference>
<reference evidence="4 6" key="2">
    <citation type="submission" date="2018-08" db="EMBL/GenBank/DDBJ databases">
        <title>A genome reference for cultivated species of the human gut microbiota.</title>
        <authorList>
            <person name="Zou Y."/>
            <person name="Xue W."/>
            <person name="Luo G."/>
        </authorList>
    </citation>
    <scope>NUCLEOTIDE SEQUENCE [LARGE SCALE GENOMIC DNA]</scope>
    <source>
        <strain evidence="4 6">AF11-12</strain>
    </source>
</reference>
<evidence type="ECO:0000313" key="4">
    <source>
        <dbReference type="EMBL" id="RGW63481.1"/>
    </source>
</evidence>
<dbReference type="Proteomes" id="UP000476628">
    <property type="component" value="Unassembled WGS sequence"/>
</dbReference>
<dbReference type="EMBL" id="PJDT01000033">
    <property type="protein sequence ID" value="PKC86773.1"/>
    <property type="molecule type" value="Genomic_DNA"/>
</dbReference>
<keyword evidence="1" id="KW-0479">Metal-binding</keyword>
<reference evidence="2 7" key="3">
    <citation type="journal article" date="2019" name="Nat. Med.">
        <title>A library of human gut bacterial isolates paired with longitudinal multiomics data enables mechanistic microbiome research.</title>
        <authorList>
            <person name="Poyet M."/>
            <person name="Groussin M."/>
            <person name="Gibbons S.M."/>
            <person name="Avila-Pacheco J."/>
            <person name="Jiang X."/>
            <person name="Kearney S.M."/>
            <person name="Perrotta A.R."/>
            <person name="Berdy B."/>
            <person name="Zhao S."/>
            <person name="Lieberman T.D."/>
            <person name="Swanson P.K."/>
            <person name="Smith M."/>
            <person name="Roesemann S."/>
            <person name="Alexander J.E."/>
            <person name="Rich S.A."/>
            <person name="Livny J."/>
            <person name="Vlamakis H."/>
            <person name="Clish C."/>
            <person name="Bullock K."/>
            <person name="Deik A."/>
            <person name="Scott J."/>
            <person name="Pierce K.A."/>
            <person name="Xavier R.J."/>
            <person name="Alm E.J."/>
        </authorList>
    </citation>
    <scope>NUCLEOTIDE SEQUENCE [LARGE SCALE GENOMIC DNA]</scope>
    <source>
        <strain evidence="2 7">BIOML-A136</strain>
    </source>
</reference>
<evidence type="ECO:0000313" key="3">
    <source>
        <dbReference type="EMBL" id="PKC86773.1"/>
    </source>
</evidence>